<dbReference type="InterPro" id="IPR007630">
    <property type="entry name" value="RNA_pol_sigma70_r4"/>
</dbReference>
<sequence length="135" mass="15350">MGNKSFLTKRQVMVLRLRQSGLTQDEIARRIKTTRANVSLIEKRARENIDRSRETLKEWESIVSPVRIAIKKGTDVMKIPEIVFSEADKSGIHVKSNSLDLITRVKKEKGTIIGNRTLEDDMEIDITDTGEVSIL</sequence>
<dbReference type="OrthoDB" id="17771at2157"/>
<keyword evidence="7" id="KW-1185">Reference proteome</keyword>
<dbReference type="GeneID" id="8682824"/>
<dbReference type="STRING" id="304371.MCP_2788"/>
<dbReference type="NCBIfam" id="TIGR00721">
    <property type="entry name" value="tfx"/>
    <property type="match status" value="1"/>
</dbReference>
<evidence type="ECO:0000256" key="2">
    <source>
        <dbReference type="ARBA" id="ARBA00023125"/>
    </source>
</evidence>
<dbReference type="RefSeq" id="WP_012901530.1">
    <property type="nucleotide sequence ID" value="NC_013665.1"/>
</dbReference>
<dbReference type="EMBL" id="AP011532">
    <property type="protein sequence ID" value="BAI62860.1"/>
    <property type="molecule type" value="Genomic_DNA"/>
</dbReference>
<dbReference type="eggNOG" id="arCOG04554">
    <property type="taxonomic scope" value="Archaea"/>
</dbReference>
<name>D1Z2D8_METPS</name>
<keyword evidence="2" id="KW-0238">DNA-binding</keyword>
<dbReference type="SUPFAM" id="SSF89915">
    <property type="entry name" value="DNA-binding protein Tfx"/>
    <property type="match status" value="1"/>
</dbReference>
<dbReference type="GO" id="GO:0006352">
    <property type="term" value="P:DNA-templated transcription initiation"/>
    <property type="evidence" value="ECO:0007669"/>
    <property type="project" value="InterPro"/>
</dbReference>
<evidence type="ECO:0000259" key="4">
    <source>
        <dbReference type="Pfam" id="PF04545"/>
    </source>
</evidence>
<accession>D1Z2D8</accession>
<evidence type="ECO:0000256" key="1">
    <source>
        <dbReference type="ARBA" id="ARBA00023015"/>
    </source>
</evidence>
<dbReference type="InterPro" id="IPR029291">
    <property type="entry name" value="Tfx_C"/>
</dbReference>
<organism evidence="6 7">
    <name type="scientific">Methanocella paludicola (strain DSM 17711 / JCM 13418 / NBRC 101707 / SANAE)</name>
    <dbReference type="NCBI Taxonomy" id="304371"/>
    <lineage>
        <taxon>Archaea</taxon>
        <taxon>Methanobacteriati</taxon>
        <taxon>Methanobacteriota</taxon>
        <taxon>Stenosarchaea group</taxon>
        <taxon>Methanomicrobia</taxon>
        <taxon>Methanocellales</taxon>
        <taxon>Methanocellaceae</taxon>
        <taxon>Methanocella</taxon>
    </lineage>
</organism>
<dbReference type="NCBIfam" id="NF003055">
    <property type="entry name" value="PRK03975.1-2"/>
    <property type="match status" value="1"/>
</dbReference>
<dbReference type="InterPro" id="IPR036657">
    <property type="entry name" value="Tfx_DNA-bd_sf_arc"/>
</dbReference>
<gene>
    <name evidence="6" type="ordered locus">MCP_2788</name>
</gene>
<proteinExistence type="predicted"/>
<reference evidence="6 7" key="2">
    <citation type="journal article" date="2008" name="Int. J. Syst. Evol. Microbiol.">
        <title>Methanocella paludicola gen. nov., sp. nov., a methane-producing archaeon, the first isolate of the lineage 'Rice Cluster I', and proposal of the new archaeal order Methanocellales ord. nov.</title>
        <authorList>
            <person name="Sakai S."/>
            <person name="Imachi H."/>
            <person name="Hanada S."/>
            <person name="Ohashi A."/>
            <person name="Harada H."/>
            <person name="Kamagata Y."/>
        </authorList>
    </citation>
    <scope>NUCLEOTIDE SEQUENCE [LARGE SCALE GENOMIC DNA]</scope>
    <source>
        <strain evidence="7">DSM 17711 / JCM 13418 / NBRC 101707 / SANAE</strain>
    </source>
</reference>
<protein>
    <submittedName>
        <fullName evidence="6">Transcriptional regulator</fullName>
    </submittedName>
</protein>
<feature type="domain" description="RNA polymerase sigma-70 region 4" evidence="4">
    <location>
        <begin position="10"/>
        <end position="48"/>
    </location>
</feature>
<dbReference type="KEGG" id="mpd:MCP_2788"/>
<dbReference type="Gene3D" id="3.30.1190.10">
    <property type="entry name" value="DNA-binding protein Tfx superfamily, archaea"/>
    <property type="match status" value="1"/>
</dbReference>
<dbReference type="AlphaFoldDB" id="D1Z2D8"/>
<dbReference type="GO" id="GO:0003677">
    <property type="term" value="F:DNA binding"/>
    <property type="evidence" value="ECO:0007669"/>
    <property type="project" value="UniProtKB-KW"/>
</dbReference>
<evidence type="ECO:0000313" key="7">
    <source>
        <dbReference type="Proteomes" id="UP000001882"/>
    </source>
</evidence>
<evidence type="ECO:0000256" key="3">
    <source>
        <dbReference type="ARBA" id="ARBA00023163"/>
    </source>
</evidence>
<keyword evidence="1" id="KW-0805">Transcription regulation</keyword>
<keyword evidence="3" id="KW-0804">Transcription</keyword>
<dbReference type="PIRSF" id="PIRSF004932">
    <property type="entry name" value="DNA_bind_Tfx"/>
    <property type="match status" value="1"/>
</dbReference>
<dbReference type="Proteomes" id="UP000001882">
    <property type="component" value="Chromosome"/>
</dbReference>
<evidence type="ECO:0000313" key="6">
    <source>
        <dbReference type="EMBL" id="BAI62860.1"/>
    </source>
</evidence>
<dbReference type="InParanoid" id="D1Z2D8"/>
<dbReference type="InterPro" id="IPR004645">
    <property type="entry name" value="Tfx_DNA-bd_arc"/>
</dbReference>
<dbReference type="GO" id="GO:0003700">
    <property type="term" value="F:DNA-binding transcription factor activity"/>
    <property type="evidence" value="ECO:0007669"/>
    <property type="project" value="InterPro"/>
</dbReference>
<dbReference type="NCBIfam" id="NF003056">
    <property type="entry name" value="PRK03975.1-4"/>
    <property type="match status" value="1"/>
</dbReference>
<dbReference type="Pfam" id="PF14601">
    <property type="entry name" value="TFX_C"/>
    <property type="match status" value="1"/>
</dbReference>
<evidence type="ECO:0000259" key="5">
    <source>
        <dbReference type="Pfam" id="PF14601"/>
    </source>
</evidence>
<dbReference type="InterPro" id="IPR018384">
    <property type="entry name" value="Tfx_DNA-bd_euryarc"/>
</dbReference>
<feature type="domain" description="DNA binding protein Tfx C-terminal" evidence="5">
    <location>
        <begin position="52"/>
        <end position="134"/>
    </location>
</feature>
<reference evidence="6 7" key="1">
    <citation type="journal article" date="2007" name="Appl. Environ. Microbiol.">
        <title>Isolation of key methanogens for global methane emission from rice paddy fields: a novel isolate affiliated with the clone cluster rice cluster I.</title>
        <authorList>
            <person name="Sakai S."/>
            <person name="Imachi H."/>
            <person name="Sekiguchi Y."/>
            <person name="Ohashi A."/>
            <person name="Harada H."/>
            <person name="Kamagata Y."/>
        </authorList>
    </citation>
    <scope>NUCLEOTIDE SEQUENCE [LARGE SCALE GENOMIC DNA]</scope>
    <source>
        <strain evidence="7">DSM 17711 / JCM 13418 / NBRC 101707 / SANAE</strain>
    </source>
</reference>
<dbReference type="Pfam" id="PF04545">
    <property type="entry name" value="Sigma70_r4"/>
    <property type="match status" value="1"/>
</dbReference>
<reference evidence="7" key="3">
    <citation type="journal article" date="2011" name="PLoS ONE">
        <title>Genome sequence of a mesophilic hydrogenotrophic methanogen Methanocella paludicola, the first cultivated representative of the order Methanocellales.</title>
        <authorList>
            <person name="Sakai S."/>
            <person name="Takaki Y."/>
            <person name="Shimamura S."/>
            <person name="Sekine M."/>
            <person name="Tajima T."/>
            <person name="Kosugi H."/>
            <person name="Ichikawa N."/>
            <person name="Tasumi E."/>
            <person name="Hiraki A.T."/>
            <person name="Shimizu A."/>
            <person name="Kato Y."/>
            <person name="Nishiko R."/>
            <person name="Mori K."/>
            <person name="Fujita N."/>
            <person name="Imachi H."/>
            <person name="Takai K."/>
        </authorList>
    </citation>
    <scope>NUCLEOTIDE SEQUENCE [LARGE SCALE GENOMIC DNA]</scope>
    <source>
        <strain evidence="7">DSM 17711 / JCM 13418 / NBRC 101707 / SANAE</strain>
    </source>
</reference>